<dbReference type="HAMAP" id="MF_01393">
    <property type="entry name" value="ATP_synth_a_bact"/>
    <property type="match status" value="1"/>
</dbReference>
<evidence type="ECO:0000256" key="1">
    <source>
        <dbReference type="ARBA" id="ARBA00004141"/>
    </source>
</evidence>
<keyword evidence="8 11" id="KW-0406">Ion transport</keyword>
<sequence>MVLWHGVMHVQIVRGDHVSLSLVGLALASEGESEGFHAPSPEEFYWPIFGSGDWTFTRPMLMMALSVLILGVLLVTLTKKAAIVPGKGQWMVEQAYDFVRNGIARDIIGSKDFLKYTPLLFSLFTLILLNNLFGIIPPIQYPTMSRIGFPIALTLIVYAVYHIAGMRRKGVGHYLSGMIPKGLPKPIYALIIPLEYATYFIIRPLTLALRLFGNMFAGHMLLLLFIMGGEYMLLHGGPGLKVVSVGSFLMALIFTAFEALIQFLQAYIFTLLAATYISDAISEEH</sequence>
<dbReference type="NCBIfam" id="TIGR01131">
    <property type="entry name" value="ATP_synt_6_or_A"/>
    <property type="match status" value="1"/>
</dbReference>
<evidence type="ECO:0000313" key="14">
    <source>
        <dbReference type="Proteomes" id="UP000035763"/>
    </source>
</evidence>
<reference evidence="13 14" key="1">
    <citation type="journal article" date="2013" name="ISME J.">
        <title>A metabolic model for members of the genus Tetrasphaera involved in enhanced biological phosphorus removal.</title>
        <authorList>
            <person name="Kristiansen R."/>
            <person name="Nguyen H.T.T."/>
            <person name="Saunders A.M."/>
            <person name="Nielsen J.L."/>
            <person name="Wimmer R."/>
            <person name="Le V.Q."/>
            <person name="McIlroy S.J."/>
            <person name="Petrovski S."/>
            <person name="Seviour R.J."/>
            <person name="Calteau A."/>
            <person name="Nielsen K.L."/>
            <person name="Nielsen P.H."/>
        </authorList>
    </citation>
    <scope>NUCLEOTIDE SEQUENCE [LARGE SCALE GENOMIC DNA]</scope>
    <source>
        <strain evidence="13 14">Ben110</strain>
    </source>
</reference>
<evidence type="ECO:0000313" key="13">
    <source>
        <dbReference type="EMBL" id="CCH72382.1"/>
    </source>
</evidence>
<keyword evidence="7 11" id="KW-1133">Transmembrane helix</keyword>
<feature type="transmembrane region" description="Helical" evidence="11">
    <location>
        <begin position="119"/>
        <end position="141"/>
    </location>
</feature>
<dbReference type="AlphaFoldDB" id="W6JU15"/>
<evidence type="ECO:0000256" key="10">
    <source>
        <dbReference type="ARBA" id="ARBA00023310"/>
    </source>
</evidence>
<feature type="transmembrane region" description="Helical" evidence="11">
    <location>
        <begin position="208"/>
        <end position="227"/>
    </location>
</feature>
<dbReference type="GO" id="GO:0005886">
    <property type="term" value="C:plasma membrane"/>
    <property type="evidence" value="ECO:0007669"/>
    <property type="project" value="UniProtKB-SubCell"/>
</dbReference>
<evidence type="ECO:0000256" key="8">
    <source>
        <dbReference type="ARBA" id="ARBA00023065"/>
    </source>
</evidence>
<comment type="caution">
    <text evidence="13">The sequence shown here is derived from an EMBL/GenBank/DDBJ whole genome shotgun (WGS) entry which is preliminary data.</text>
</comment>
<evidence type="ECO:0000256" key="6">
    <source>
        <dbReference type="ARBA" id="ARBA00022781"/>
    </source>
</evidence>
<evidence type="ECO:0000256" key="2">
    <source>
        <dbReference type="ARBA" id="ARBA00006810"/>
    </source>
</evidence>
<evidence type="ECO:0000256" key="5">
    <source>
        <dbReference type="ARBA" id="ARBA00022692"/>
    </source>
</evidence>
<dbReference type="Proteomes" id="UP000035763">
    <property type="component" value="Unassembled WGS sequence"/>
</dbReference>
<evidence type="ECO:0000256" key="3">
    <source>
        <dbReference type="ARBA" id="ARBA00022448"/>
    </source>
</evidence>
<dbReference type="PANTHER" id="PTHR11410">
    <property type="entry name" value="ATP SYNTHASE SUBUNIT A"/>
    <property type="match status" value="1"/>
</dbReference>
<proteinExistence type="inferred from homology"/>
<dbReference type="EMBL" id="CAJA01000069">
    <property type="protein sequence ID" value="CCH72382.1"/>
    <property type="molecule type" value="Genomic_DNA"/>
</dbReference>
<keyword evidence="3 11" id="KW-0813">Transport</keyword>
<evidence type="ECO:0000256" key="12">
    <source>
        <dbReference type="RuleBase" id="RU000483"/>
    </source>
</evidence>
<feature type="transmembrane region" description="Helical" evidence="11">
    <location>
        <begin position="147"/>
        <end position="165"/>
    </location>
</feature>
<dbReference type="CDD" id="cd00310">
    <property type="entry name" value="ATP-synt_Fo_a_6"/>
    <property type="match status" value="1"/>
</dbReference>
<name>W6JU15_9MICO</name>
<dbReference type="PRINTS" id="PR00123">
    <property type="entry name" value="ATPASEA"/>
</dbReference>
<evidence type="ECO:0000256" key="4">
    <source>
        <dbReference type="ARBA" id="ARBA00022547"/>
    </source>
</evidence>
<evidence type="ECO:0000256" key="7">
    <source>
        <dbReference type="ARBA" id="ARBA00022989"/>
    </source>
</evidence>
<dbReference type="GO" id="GO:0045259">
    <property type="term" value="C:proton-transporting ATP synthase complex"/>
    <property type="evidence" value="ECO:0007669"/>
    <property type="project" value="UniProtKB-KW"/>
</dbReference>
<evidence type="ECO:0000256" key="9">
    <source>
        <dbReference type="ARBA" id="ARBA00023136"/>
    </source>
</evidence>
<keyword evidence="5 11" id="KW-0812">Transmembrane</keyword>
<gene>
    <name evidence="11 13" type="primary">atpB</name>
    <name evidence="13" type="ORF">BN11_1600017</name>
</gene>
<keyword evidence="4 11" id="KW-0138">CF(0)</keyword>
<keyword evidence="10 11" id="KW-0066">ATP synthesis</keyword>
<feature type="transmembrane region" description="Helical" evidence="11">
    <location>
        <begin position="60"/>
        <end position="77"/>
    </location>
</feature>
<dbReference type="InterPro" id="IPR035908">
    <property type="entry name" value="F0_ATP_A_sf"/>
</dbReference>
<dbReference type="PROSITE" id="PS00449">
    <property type="entry name" value="ATPASE_A"/>
    <property type="match status" value="1"/>
</dbReference>
<dbReference type="SUPFAM" id="SSF81336">
    <property type="entry name" value="F1F0 ATP synthase subunit A"/>
    <property type="match status" value="1"/>
</dbReference>
<dbReference type="InterPro" id="IPR023011">
    <property type="entry name" value="ATP_synth_F0_asu_AS"/>
</dbReference>
<keyword evidence="6 11" id="KW-0375">Hydrogen ion transport</keyword>
<comment type="similarity">
    <text evidence="2 11 12">Belongs to the ATPase A chain family.</text>
</comment>
<comment type="function">
    <text evidence="11 12">Key component of the proton channel; it plays a direct role in the translocation of protons across the membrane.</text>
</comment>
<dbReference type="Gene3D" id="1.20.120.220">
    <property type="entry name" value="ATP synthase, F0 complex, subunit A"/>
    <property type="match status" value="1"/>
</dbReference>
<dbReference type="InterPro" id="IPR045083">
    <property type="entry name" value="ATP_synth_F0_asu_bact/mt"/>
</dbReference>
<dbReference type="Pfam" id="PF00119">
    <property type="entry name" value="ATP-synt_A"/>
    <property type="match status" value="1"/>
</dbReference>
<keyword evidence="9 11" id="KW-0472">Membrane</keyword>
<evidence type="ECO:0000256" key="11">
    <source>
        <dbReference type="HAMAP-Rule" id="MF_01393"/>
    </source>
</evidence>
<organism evidence="13 14">
    <name type="scientific">Nostocoides australiense Ben110</name>
    <dbReference type="NCBI Taxonomy" id="1193182"/>
    <lineage>
        <taxon>Bacteria</taxon>
        <taxon>Bacillati</taxon>
        <taxon>Actinomycetota</taxon>
        <taxon>Actinomycetes</taxon>
        <taxon>Micrococcales</taxon>
        <taxon>Intrasporangiaceae</taxon>
        <taxon>Nostocoides</taxon>
    </lineage>
</organism>
<protein>
    <recommendedName>
        <fullName evidence="11 12">ATP synthase subunit a</fullName>
    </recommendedName>
    <alternativeName>
        <fullName evidence="11">ATP synthase F0 sector subunit a</fullName>
    </alternativeName>
    <alternativeName>
        <fullName evidence="11">F-ATPase subunit 6</fullName>
    </alternativeName>
</protein>
<dbReference type="InterPro" id="IPR000568">
    <property type="entry name" value="ATP_synth_F0_asu"/>
</dbReference>
<dbReference type="STRING" id="1193182.BN11_1600017"/>
<keyword evidence="11" id="KW-1003">Cell membrane</keyword>
<accession>W6JU15</accession>
<dbReference type="GO" id="GO:0046933">
    <property type="term" value="F:proton-transporting ATP synthase activity, rotational mechanism"/>
    <property type="evidence" value="ECO:0007669"/>
    <property type="project" value="UniProtKB-UniRule"/>
</dbReference>
<dbReference type="PANTHER" id="PTHR11410:SF0">
    <property type="entry name" value="ATP SYNTHASE SUBUNIT A"/>
    <property type="match status" value="1"/>
</dbReference>
<comment type="subcellular location">
    <subcellularLocation>
        <location evidence="11 12">Cell membrane</location>
        <topology evidence="11 12">Multi-pass membrane protein</topology>
    </subcellularLocation>
    <subcellularLocation>
        <location evidence="1">Membrane</location>
        <topology evidence="1">Multi-pass membrane protein</topology>
    </subcellularLocation>
</comment>
<keyword evidence="14" id="KW-1185">Reference proteome</keyword>